<keyword evidence="3" id="KW-1185">Reference proteome</keyword>
<evidence type="ECO:0000256" key="1">
    <source>
        <dbReference type="SAM" id="MobiDB-lite"/>
    </source>
</evidence>
<dbReference type="EMBL" id="BMAT01000026">
    <property type="protein sequence ID" value="GFR57875.1"/>
    <property type="molecule type" value="Genomic_DNA"/>
</dbReference>
<comment type="caution">
    <text evidence="2">The sequence shown here is derived from an EMBL/GenBank/DDBJ whole genome shotgun (WGS) entry which is preliminary data.</text>
</comment>
<protein>
    <submittedName>
        <fullName evidence="2">Uncharacterized protein</fullName>
    </submittedName>
</protein>
<organism evidence="2 3">
    <name type="scientific">Elysia marginata</name>
    <dbReference type="NCBI Taxonomy" id="1093978"/>
    <lineage>
        <taxon>Eukaryota</taxon>
        <taxon>Metazoa</taxon>
        <taxon>Spiralia</taxon>
        <taxon>Lophotrochozoa</taxon>
        <taxon>Mollusca</taxon>
        <taxon>Gastropoda</taxon>
        <taxon>Heterobranchia</taxon>
        <taxon>Euthyneura</taxon>
        <taxon>Panpulmonata</taxon>
        <taxon>Sacoglossa</taxon>
        <taxon>Placobranchoidea</taxon>
        <taxon>Plakobranchidae</taxon>
        <taxon>Elysia</taxon>
    </lineage>
</organism>
<accession>A0AAV4EAN1</accession>
<evidence type="ECO:0000313" key="2">
    <source>
        <dbReference type="EMBL" id="GFR57875.1"/>
    </source>
</evidence>
<dbReference type="Proteomes" id="UP000762676">
    <property type="component" value="Unassembled WGS sequence"/>
</dbReference>
<proteinExistence type="predicted"/>
<dbReference type="PANTHER" id="PTHR47027:SF26">
    <property type="entry name" value="REVERSE TRANSCRIPTASE DOMAIN-CONTAINING PROTEIN"/>
    <property type="match status" value="1"/>
</dbReference>
<name>A0AAV4EAN1_9GAST</name>
<feature type="region of interest" description="Disordered" evidence="1">
    <location>
        <begin position="182"/>
        <end position="202"/>
    </location>
</feature>
<dbReference type="AlphaFoldDB" id="A0AAV4EAN1"/>
<reference evidence="2 3" key="1">
    <citation type="journal article" date="2021" name="Elife">
        <title>Chloroplast acquisition without the gene transfer in kleptoplastic sea slugs, Plakobranchus ocellatus.</title>
        <authorList>
            <person name="Maeda T."/>
            <person name="Takahashi S."/>
            <person name="Yoshida T."/>
            <person name="Shimamura S."/>
            <person name="Takaki Y."/>
            <person name="Nagai Y."/>
            <person name="Toyoda A."/>
            <person name="Suzuki Y."/>
            <person name="Arimoto A."/>
            <person name="Ishii H."/>
            <person name="Satoh N."/>
            <person name="Nishiyama T."/>
            <person name="Hasebe M."/>
            <person name="Maruyama T."/>
            <person name="Minagawa J."/>
            <person name="Obokata J."/>
            <person name="Shigenobu S."/>
        </authorList>
    </citation>
    <scope>NUCLEOTIDE SEQUENCE [LARGE SCALE GENOMIC DNA]</scope>
</reference>
<evidence type="ECO:0000313" key="3">
    <source>
        <dbReference type="Proteomes" id="UP000762676"/>
    </source>
</evidence>
<dbReference type="PANTHER" id="PTHR47027">
    <property type="entry name" value="REVERSE TRANSCRIPTASE DOMAIN-CONTAINING PROTEIN"/>
    <property type="match status" value="1"/>
</dbReference>
<sequence length="202" mass="23073">MKFKPKKFCCLLIRKVKKEEALTFTVAEHQILTANPGHLSVRSVRVETLLAMRHAKKFNRFHLCCLHKLLNVSWQDKVPDTEILEQSGMPSVFTLLQQTLLCWAGHVIRMSVERLPKRILYGELQSEARSQGGQVKIFKDTLKASMKDFSFDLTLWKALAQNRSAWCGPVIKGVKTYEQQRLQQSSVNSKDQTSSTKGPSQL</sequence>
<gene>
    <name evidence="2" type="ORF">ElyMa_000013200</name>
</gene>